<evidence type="ECO:0000256" key="4">
    <source>
        <dbReference type="ARBA" id="ARBA00023212"/>
    </source>
</evidence>
<dbReference type="Proteomes" id="UP000612055">
    <property type="component" value="Unassembled WGS sequence"/>
</dbReference>
<dbReference type="PANTHER" id="PTHR19302">
    <property type="entry name" value="GAMMA TUBULIN COMPLEX PROTEIN"/>
    <property type="match status" value="1"/>
</dbReference>
<evidence type="ECO:0000256" key="3">
    <source>
        <dbReference type="ARBA" id="ARBA00022701"/>
    </source>
</evidence>
<evidence type="ECO:0000256" key="6">
    <source>
        <dbReference type="SAM" id="MobiDB-lite"/>
    </source>
</evidence>
<proteinExistence type="inferred from homology"/>
<organism evidence="9 10">
    <name type="scientific">Edaphochlamys debaryana</name>
    <dbReference type="NCBI Taxonomy" id="47281"/>
    <lineage>
        <taxon>Eukaryota</taxon>
        <taxon>Viridiplantae</taxon>
        <taxon>Chlorophyta</taxon>
        <taxon>core chlorophytes</taxon>
        <taxon>Chlorophyceae</taxon>
        <taxon>CS clade</taxon>
        <taxon>Chlamydomonadales</taxon>
        <taxon>Chlamydomonadales incertae sedis</taxon>
        <taxon>Edaphochlamys</taxon>
    </lineage>
</organism>
<dbReference type="GO" id="GO:0031122">
    <property type="term" value="P:cytoplasmic microtubule organization"/>
    <property type="evidence" value="ECO:0007669"/>
    <property type="project" value="TreeGrafter"/>
</dbReference>
<dbReference type="AlphaFoldDB" id="A0A835YJP3"/>
<dbReference type="InterPro" id="IPR007259">
    <property type="entry name" value="GCP"/>
</dbReference>
<dbReference type="Gene3D" id="1.20.120.1900">
    <property type="entry name" value="Gamma-tubulin complex, C-terminal domain"/>
    <property type="match status" value="1"/>
</dbReference>
<comment type="similarity">
    <text evidence="1 5">Belongs to the TUBGCP family.</text>
</comment>
<dbReference type="GO" id="GO:0007020">
    <property type="term" value="P:microtubule nucleation"/>
    <property type="evidence" value="ECO:0007669"/>
    <property type="project" value="InterPro"/>
</dbReference>
<dbReference type="OrthoDB" id="2192946at2759"/>
<dbReference type="Pfam" id="PF17681">
    <property type="entry name" value="GCP_N_terminal"/>
    <property type="match status" value="1"/>
</dbReference>
<evidence type="ECO:0000259" key="7">
    <source>
        <dbReference type="Pfam" id="PF04130"/>
    </source>
</evidence>
<feature type="domain" description="Gamma tubulin complex component protein N-terminal" evidence="8">
    <location>
        <begin position="195"/>
        <end position="559"/>
    </location>
</feature>
<comment type="caution">
    <text evidence="9">The sequence shown here is derived from an EMBL/GenBank/DDBJ whole genome shotgun (WGS) entry which is preliminary data.</text>
</comment>
<evidence type="ECO:0000256" key="2">
    <source>
        <dbReference type="ARBA" id="ARBA00022490"/>
    </source>
</evidence>
<feature type="region of interest" description="Disordered" evidence="6">
    <location>
        <begin position="81"/>
        <end position="107"/>
    </location>
</feature>
<dbReference type="GO" id="GO:0000278">
    <property type="term" value="P:mitotic cell cycle"/>
    <property type="evidence" value="ECO:0007669"/>
    <property type="project" value="TreeGrafter"/>
</dbReference>
<feature type="compositionally biased region" description="Polar residues" evidence="6">
    <location>
        <begin position="45"/>
        <end position="55"/>
    </location>
</feature>
<feature type="region of interest" description="Disordered" evidence="6">
    <location>
        <begin position="1"/>
        <end position="66"/>
    </location>
</feature>
<evidence type="ECO:0000313" key="10">
    <source>
        <dbReference type="Proteomes" id="UP000612055"/>
    </source>
</evidence>
<feature type="region of interest" description="Disordered" evidence="6">
    <location>
        <begin position="679"/>
        <end position="711"/>
    </location>
</feature>
<dbReference type="InterPro" id="IPR041470">
    <property type="entry name" value="GCP_N"/>
</dbReference>
<dbReference type="InterPro" id="IPR042241">
    <property type="entry name" value="GCP_C_sf"/>
</dbReference>
<dbReference type="Pfam" id="PF04130">
    <property type="entry name" value="GCP_C_terminal"/>
    <property type="match status" value="1"/>
</dbReference>
<dbReference type="GO" id="GO:0000930">
    <property type="term" value="C:gamma-tubulin complex"/>
    <property type="evidence" value="ECO:0007669"/>
    <property type="project" value="TreeGrafter"/>
</dbReference>
<dbReference type="GO" id="GO:0051225">
    <property type="term" value="P:spindle assembly"/>
    <property type="evidence" value="ECO:0007669"/>
    <property type="project" value="TreeGrafter"/>
</dbReference>
<dbReference type="GO" id="GO:0043015">
    <property type="term" value="F:gamma-tubulin binding"/>
    <property type="evidence" value="ECO:0007669"/>
    <property type="project" value="InterPro"/>
</dbReference>
<gene>
    <name evidence="9" type="ORF">HYH03_003095</name>
</gene>
<sequence length="1009" mass="105137">MHQQQQQQQQQAARTGAAAAAAAGGPVQTPPPQLQTGGQMPSVASYHTTSQNPIYGTQDAGPSPLTLARRDAYTPAMTDTMAALSRSQAQTSSQRSPGAGPRGPGAFGGLAPAVPLPGDLFNRNAVAAAVARRPTDLQYLCEPHAWEHQRPALTGIDLIAAAGDVTSAGTPGAAAFPDPADVTPQELMVAERALVSDLLYAFLGVATQLVRPRLLPPAAAASAAAQGPCLTFSVREDLVHETLRERAAPLLPICDYVATLQRFVETRSAHCYGTVTHALAAALRGYLEDWQVMVAMMETQLLRGALDLTRLTFYAQQPAAALAVLADVAAQAANTDRTSAGLLNLLHARYTACAGNGPGRSLLQHLLTAAAAPYCACLERWLRQGVLDDPYREFMVQEDQALRRESPAAAASGASGPAASTAAASRVTSYWRGRYTLRYMPRSVSVGGSGVAPAGASTPGPVPPAAAPEATGPACLDIPVFMSPCCELILRTGKYQNVLRECGQAVAQPLLPQPAAALAAGAPPVALPALVYDPTQPSALLHHVRACHAAASSALLFFLLSGGAGAGAGGAGAGAEGAGAAGLVSVLHSIKHFFLLDQGDVLLSIMEVADEELCKPAKAINRTRLQSLLEMAVKMSSAASDPHAESLGFEMDPRPLEALAKAAAAVAAMAAAPVGPDGVRGPSFSGSPDTPYATPGPSHGGPRTPGTASRLLGPRDQDLPGWELFLPTLKVPWPATLVVGGEELLQYQLLFKHLWALKRAERQLEATWTLLQGTKRLGRAGRKLPPAAALRRQRQMAVAHALCHQLLFTVQELIRYGTLDVLEPLWGWLEEGVTQRAADVDAVIELHRDFLRRAASGLLVDQPRALRATAALLGAAAGFCRHMAALWERLQEGLETSSKATQVSASQIAAEQQRAEQLSAALDDLQRLLGEATGHVQGLVAAVREHYEGIMAGGGGGGGQGAGEGGAGGGVEAVGYDLEALQNLAERLDFARPAAGTLGSVLAEMLARA</sequence>
<dbReference type="EMBL" id="JAEHOE010000008">
    <property type="protein sequence ID" value="KAG2498904.1"/>
    <property type="molecule type" value="Genomic_DNA"/>
</dbReference>
<dbReference type="InterPro" id="IPR040457">
    <property type="entry name" value="GCP_C"/>
</dbReference>
<keyword evidence="3 5" id="KW-0493">Microtubule</keyword>
<dbReference type="PANTHER" id="PTHR19302:SF59">
    <property type="entry name" value="HYPOTHETICAL GAMMA-TUBULIN COMPLEX"/>
    <property type="match status" value="1"/>
</dbReference>
<keyword evidence="2 5" id="KW-0963">Cytoplasm</keyword>
<evidence type="ECO:0000259" key="8">
    <source>
        <dbReference type="Pfam" id="PF17681"/>
    </source>
</evidence>
<feature type="compositionally biased region" description="Low complexity" evidence="6">
    <location>
        <begin position="82"/>
        <end position="99"/>
    </location>
</feature>
<name>A0A835YJP3_9CHLO</name>
<protein>
    <recommendedName>
        <fullName evidence="5">Gamma-tubulin complex component</fullName>
    </recommendedName>
</protein>
<feature type="compositionally biased region" description="Low complexity" evidence="6">
    <location>
        <begin position="1"/>
        <end position="27"/>
    </location>
</feature>
<reference evidence="9" key="1">
    <citation type="journal article" date="2020" name="bioRxiv">
        <title>Comparative genomics of Chlamydomonas.</title>
        <authorList>
            <person name="Craig R.J."/>
            <person name="Hasan A.R."/>
            <person name="Ness R.W."/>
            <person name="Keightley P.D."/>
        </authorList>
    </citation>
    <scope>NUCLEOTIDE SEQUENCE</scope>
    <source>
        <strain evidence="9">CCAP 11/70</strain>
    </source>
</reference>
<accession>A0A835YJP3</accession>
<evidence type="ECO:0000256" key="1">
    <source>
        <dbReference type="ARBA" id="ARBA00010337"/>
    </source>
</evidence>
<evidence type="ECO:0000256" key="5">
    <source>
        <dbReference type="RuleBase" id="RU363050"/>
    </source>
</evidence>
<dbReference type="GO" id="GO:0051011">
    <property type="term" value="F:microtubule minus-end binding"/>
    <property type="evidence" value="ECO:0007669"/>
    <property type="project" value="TreeGrafter"/>
</dbReference>
<comment type="function">
    <text evidence="5">Component of the gamma-tubulin ring complex (gTuRC) which mediates microtubule nucleation.</text>
</comment>
<keyword evidence="10" id="KW-1185">Reference proteome</keyword>
<dbReference type="GO" id="GO:0005874">
    <property type="term" value="C:microtubule"/>
    <property type="evidence" value="ECO:0007669"/>
    <property type="project" value="UniProtKB-KW"/>
</dbReference>
<evidence type="ECO:0000313" key="9">
    <source>
        <dbReference type="EMBL" id="KAG2498904.1"/>
    </source>
</evidence>
<keyword evidence="4 5" id="KW-0206">Cytoskeleton</keyword>
<dbReference type="GO" id="GO:0051321">
    <property type="term" value="P:meiotic cell cycle"/>
    <property type="evidence" value="ECO:0007669"/>
    <property type="project" value="TreeGrafter"/>
</dbReference>
<dbReference type="GO" id="GO:0000922">
    <property type="term" value="C:spindle pole"/>
    <property type="evidence" value="ECO:0007669"/>
    <property type="project" value="InterPro"/>
</dbReference>
<feature type="domain" description="Gamma tubulin complex component C-terminal" evidence="7">
    <location>
        <begin position="583"/>
        <end position="991"/>
    </location>
</feature>
<comment type="subcellular location">
    <subcellularLocation>
        <location evidence="5">Cytoplasm</location>
        <location evidence="5">Cytoskeleton</location>
        <location evidence="5">Microtubule organizing center</location>
    </subcellularLocation>
</comment>